<dbReference type="EMBL" id="OC880095">
    <property type="protein sequence ID" value="CAD7641586.1"/>
    <property type="molecule type" value="Genomic_DNA"/>
</dbReference>
<proteinExistence type="predicted"/>
<gene>
    <name evidence="1" type="ORF">OSB1V03_LOCUS18725</name>
</gene>
<dbReference type="OrthoDB" id="443524at2759"/>
<dbReference type="EMBL" id="CAJPIZ010025520">
    <property type="protein sequence ID" value="CAG2118775.1"/>
    <property type="molecule type" value="Genomic_DNA"/>
</dbReference>
<sequence>MNRFLNYRFIHLSAKSLQSIVLNAKHVKTRHEVLSIAANAYNTSQSSVSSDVFRTANGTKSLGDLRDKRLQQMKRNTPSGEFDVLSEAIIKSTTADQLLELISLHVNVMNNKHLSDVFESLHDIIRMSDNFHDDCLRILSSKEFSDLCNQSIRRMRFFQTADLLTTLKCMVLLGLSPNTAIVKSLLQMVRQMINEFTINEIIFLDFLLSRKLTETEESGNNSSVIDNFGNETSDDFKPTKKQIIVPLVEALKLAIPLVLQLKIESKELDFDDMDLVVKCMRTAAKHNLKDDVVNGLTAAVSHRISELTISQTFSVIASLMLVSSPNSKLNINLIDRVVNQCLD</sequence>
<protein>
    <submittedName>
        <fullName evidence="1">Uncharacterized protein</fullName>
    </submittedName>
</protein>
<evidence type="ECO:0000313" key="2">
    <source>
        <dbReference type="Proteomes" id="UP000759131"/>
    </source>
</evidence>
<feature type="non-terminal residue" evidence="1">
    <location>
        <position position="1"/>
    </location>
</feature>
<keyword evidence="2" id="KW-1185">Reference proteome</keyword>
<dbReference type="AlphaFoldDB" id="A0A7R9LIK9"/>
<name>A0A7R9LIK9_9ACAR</name>
<dbReference type="Proteomes" id="UP000759131">
    <property type="component" value="Unassembled WGS sequence"/>
</dbReference>
<evidence type="ECO:0000313" key="1">
    <source>
        <dbReference type="EMBL" id="CAD7641586.1"/>
    </source>
</evidence>
<organism evidence="1">
    <name type="scientific">Medioppia subpectinata</name>
    <dbReference type="NCBI Taxonomy" id="1979941"/>
    <lineage>
        <taxon>Eukaryota</taxon>
        <taxon>Metazoa</taxon>
        <taxon>Ecdysozoa</taxon>
        <taxon>Arthropoda</taxon>
        <taxon>Chelicerata</taxon>
        <taxon>Arachnida</taxon>
        <taxon>Acari</taxon>
        <taxon>Acariformes</taxon>
        <taxon>Sarcoptiformes</taxon>
        <taxon>Oribatida</taxon>
        <taxon>Brachypylina</taxon>
        <taxon>Oppioidea</taxon>
        <taxon>Oppiidae</taxon>
        <taxon>Medioppia</taxon>
    </lineage>
</organism>
<accession>A0A7R9LIK9</accession>
<reference evidence="1" key="1">
    <citation type="submission" date="2020-11" db="EMBL/GenBank/DDBJ databases">
        <authorList>
            <person name="Tran Van P."/>
        </authorList>
    </citation>
    <scope>NUCLEOTIDE SEQUENCE</scope>
</reference>